<dbReference type="EMBL" id="QMDL01000003">
    <property type="protein sequence ID" value="RMJ03243.1"/>
    <property type="molecule type" value="Genomic_DNA"/>
</dbReference>
<reference evidence="2 3" key="1">
    <citation type="submission" date="2018-08" db="EMBL/GenBank/DDBJ databases">
        <title>Whole Genome Sequence of the Moderate Halophilic Marine Bacterium Marinobacter litoralis Sw-45.</title>
        <authorList>
            <person name="Musa H."/>
        </authorList>
    </citation>
    <scope>NUCLEOTIDE SEQUENCE [LARGE SCALE GENOMIC DNA]</scope>
    <source>
        <strain evidence="2 3">Sw-45</strain>
    </source>
</reference>
<feature type="transmembrane region" description="Helical" evidence="1">
    <location>
        <begin position="6"/>
        <end position="26"/>
    </location>
</feature>
<keyword evidence="1" id="KW-1133">Transmembrane helix</keyword>
<keyword evidence="3" id="KW-1185">Reference proteome</keyword>
<keyword evidence="1" id="KW-0812">Transmembrane</keyword>
<name>A0A3M2RD58_9GAMM</name>
<keyword evidence="1" id="KW-0472">Membrane</keyword>
<evidence type="ECO:0000313" key="2">
    <source>
        <dbReference type="EMBL" id="RMJ03243.1"/>
    </source>
</evidence>
<comment type="caution">
    <text evidence="2">The sequence shown here is derived from an EMBL/GenBank/DDBJ whole genome shotgun (WGS) entry which is preliminary data.</text>
</comment>
<organism evidence="2 3">
    <name type="scientific">Marinobacter litoralis</name>
    <dbReference type="NCBI Taxonomy" id="187981"/>
    <lineage>
        <taxon>Bacteria</taxon>
        <taxon>Pseudomonadati</taxon>
        <taxon>Pseudomonadota</taxon>
        <taxon>Gammaproteobacteria</taxon>
        <taxon>Pseudomonadales</taxon>
        <taxon>Marinobacteraceae</taxon>
        <taxon>Marinobacter</taxon>
    </lineage>
</organism>
<evidence type="ECO:0000256" key="1">
    <source>
        <dbReference type="SAM" id="Phobius"/>
    </source>
</evidence>
<accession>A0A3M2RD58</accession>
<gene>
    <name evidence="2" type="ORF">DOQ08_02708</name>
</gene>
<sequence>MNLEILFAAVSAIGAAVSAFFSYRAISESRKNIFLLEKNKVAHAVRKIKRDFDTQWVGYKISAHLEDQGSLLSAKYFVEPSLYEKFTSVLVHLHQLERKLSFEGATDELAEKIAKELDGITCSMRLDQ</sequence>
<evidence type="ECO:0000313" key="3">
    <source>
        <dbReference type="Proteomes" id="UP000265903"/>
    </source>
</evidence>
<proteinExistence type="predicted"/>
<dbReference type="RefSeq" id="WP_165823666.1">
    <property type="nucleotide sequence ID" value="NZ_QMDL01000003.1"/>
</dbReference>
<dbReference type="AlphaFoldDB" id="A0A3M2RD58"/>
<dbReference type="Proteomes" id="UP000265903">
    <property type="component" value="Unassembled WGS sequence"/>
</dbReference>
<protein>
    <submittedName>
        <fullName evidence="2">Uncharacterized protein</fullName>
    </submittedName>
</protein>